<dbReference type="SUPFAM" id="SSF56112">
    <property type="entry name" value="Protein kinase-like (PK-like)"/>
    <property type="match status" value="1"/>
</dbReference>
<dbReference type="Proteomes" id="UP000503820">
    <property type="component" value="Unassembled WGS sequence"/>
</dbReference>
<dbReference type="Pfam" id="PF01636">
    <property type="entry name" value="APH"/>
    <property type="match status" value="1"/>
</dbReference>
<organism evidence="2 3">
    <name type="scientific">Desulfovibrio psychrotolerans</name>
    <dbReference type="NCBI Taxonomy" id="415242"/>
    <lineage>
        <taxon>Bacteria</taxon>
        <taxon>Pseudomonadati</taxon>
        <taxon>Thermodesulfobacteriota</taxon>
        <taxon>Desulfovibrionia</taxon>
        <taxon>Desulfovibrionales</taxon>
        <taxon>Desulfovibrionaceae</taxon>
        <taxon>Desulfovibrio</taxon>
    </lineage>
</organism>
<accession>A0A7J0BSW6</accession>
<sequence length="363" mass="40262">MDEARQEAIRNYCLHAGWMRFPGGVSFLAAGEYNENWLVETGQGLRVFRINHGSQLGLGESQIAYEHRVLELVGASGVTPLPYGVDPHPQAVEPALPGGVLLMEYIPGAPLDYTRDAGRAARIFAAVHSLPVPCGEETHKIPGLHDHAAPCGLVVQADPVGDIVRECEGMLARFSDHPRKEVLARLLRYRDEVARMGEDTRPLFAGEPLCIVNTEVNSGNFLISDQRAALVDWEKAVLSCRHQDLGHFLAATTTLWKTDYVFDAQARAGFLREYCHALYAAGAAVPPWDMLDAQTRVLERTILLRGLSWCYMAWYEYTRPEQSGHSIESGHSVKNGQAGRALTHAHTLATIERYLDGVEWLLR</sequence>
<feature type="domain" description="Aminoglycoside phosphotransferase" evidence="1">
    <location>
        <begin position="25"/>
        <end position="282"/>
    </location>
</feature>
<dbReference type="InterPro" id="IPR002575">
    <property type="entry name" value="Aminoglycoside_PTrfase"/>
</dbReference>
<keyword evidence="2" id="KW-0808">Transferase</keyword>
<evidence type="ECO:0000313" key="2">
    <source>
        <dbReference type="EMBL" id="GFM36800.1"/>
    </source>
</evidence>
<dbReference type="InterPro" id="IPR011009">
    <property type="entry name" value="Kinase-like_dom_sf"/>
</dbReference>
<evidence type="ECO:0000259" key="1">
    <source>
        <dbReference type="Pfam" id="PF01636"/>
    </source>
</evidence>
<gene>
    <name evidence="2" type="ORF">DSM19430T_14840</name>
</gene>
<reference evidence="2 3" key="1">
    <citation type="submission" date="2020-05" db="EMBL/GenBank/DDBJ databases">
        <title>Draft genome sequence of Desulfovibrio psychrotolerans JS1T.</title>
        <authorList>
            <person name="Ueno A."/>
            <person name="Tamazawa S."/>
            <person name="Tamamura S."/>
            <person name="Murakami T."/>
            <person name="Kiyama T."/>
            <person name="Inomata H."/>
            <person name="Amano Y."/>
            <person name="Miyakawa K."/>
            <person name="Tamaki H."/>
            <person name="Naganuma T."/>
            <person name="Kaneko K."/>
        </authorList>
    </citation>
    <scope>NUCLEOTIDE SEQUENCE [LARGE SCALE GENOMIC DNA]</scope>
    <source>
        <strain evidence="2 3">JS1</strain>
    </source>
</reference>
<dbReference type="EMBL" id="BLVP01000007">
    <property type="protein sequence ID" value="GFM36800.1"/>
    <property type="molecule type" value="Genomic_DNA"/>
</dbReference>
<dbReference type="Gene3D" id="3.90.1200.10">
    <property type="match status" value="1"/>
</dbReference>
<dbReference type="RefSeq" id="WP_174409455.1">
    <property type="nucleotide sequence ID" value="NZ_BLVP01000007.1"/>
</dbReference>
<keyword evidence="3" id="KW-1185">Reference proteome</keyword>
<dbReference type="AlphaFoldDB" id="A0A7J0BSW6"/>
<proteinExistence type="predicted"/>
<name>A0A7J0BSW6_9BACT</name>
<dbReference type="GO" id="GO:0016740">
    <property type="term" value="F:transferase activity"/>
    <property type="evidence" value="ECO:0007669"/>
    <property type="project" value="UniProtKB-KW"/>
</dbReference>
<protein>
    <submittedName>
        <fullName evidence="2">Aminoglycoside phosphotransferase</fullName>
    </submittedName>
</protein>
<evidence type="ECO:0000313" key="3">
    <source>
        <dbReference type="Proteomes" id="UP000503820"/>
    </source>
</evidence>
<comment type="caution">
    <text evidence="2">The sequence shown here is derived from an EMBL/GenBank/DDBJ whole genome shotgun (WGS) entry which is preliminary data.</text>
</comment>